<dbReference type="AlphaFoldDB" id="A0A4Y2NEQ1"/>
<keyword evidence="2" id="KW-1185">Reference proteome</keyword>
<evidence type="ECO:0000313" key="1">
    <source>
        <dbReference type="EMBL" id="GBN36567.1"/>
    </source>
</evidence>
<gene>
    <name evidence="1" type="ORF">AVEN_231779_1</name>
</gene>
<evidence type="ECO:0000313" key="2">
    <source>
        <dbReference type="Proteomes" id="UP000499080"/>
    </source>
</evidence>
<reference evidence="1 2" key="1">
    <citation type="journal article" date="2019" name="Sci. Rep.">
        <title>Orb-weaving spider Araneus ventricosus genome elucidates the spidroin gene catalogue.</title>
        <authorList>
            <person name="Kono N."/>
            <person name="Nakamura H."/>
            <person name="Ohtoshi R."/>
            <person name="Moran D.A.P."/>
            <person name="Shinohara A."/>
            <person name="Yoshida Y."/>
            <person name="Fujiwara M."/>
            <person name="Mori M."/>
            <person name="Tomita M."/>
            <person name="Arakawa K."/>
        </authorList>
    </citation>
    <scope>NUCLEOTIDE SEQUENCE [LARGE SCALE GENOMIC DNA]</scope>
</reference>
<dbReference type="Proteomes" id="UP000499080">
    <property type="component" value="Unassembled WGS sequence"/>
</dbReference>
<protein>
    <submittedName>
        <fullName evidence="1">Uncharacterized protein</fullName>
    </submittedName>
</protein>
<organism evidence="1 2">
    <name type="scientific">Araneus ventricosus</name>
    <name type="common">Orbweaver spider</name>
    <name type="synonym">Epeira ventricosa</name>
    <dbReference type="NCBI Taxonomy" id="182803"/>
    <lineage>
        <taxon>Eukaryota</taxon>
        <taxon>Metazoa</taxon>
        <taxon>Ecdysozoa</taxon>
        <taxon>Arthropoda</taxon>
        <taxon>Chelicerata</taxon>
        <taxon>Arachnida</taxon>
        <taxon>Araneae</taxon>
        <taxon>Araneomorphae</taxon>
        <taxon>Entelegynae</taxon>
        <taxon>Araneoidea</taxon>
        <taxon>Araneidae</taxon>
        <taxon>Araneus</taxon>
    </lineage>
</organism>
<proteinExistence type="predicted"/>
<name>A0A4Y2NEQ1_ARAVE</name>
<sequence length="90" mass="10109">MVFPKTLCDDISSSDHGATDKAFFSFAPSLPLSLFSNSNNWFGVNSLRGPHGLASFFLAMVWTTVIRRQDSREDVSIDRDNNIHARRCES</sequence>
<comment type="caution">
    <text evidence="1">The sequence shown here is derived from an EMBL/GenBank/DDBJ whole genome shotgun (WGS) entry which is preliminary data.</text>
</comment>
<accession>A0A4Y2NEQ1</accession>
<dbReference type="EMBL" id="BGPR01008862">
    <property type="protein sequence ID" value="GBN36567.1"/>
    <property type="molecule type" value="Genomic_DNA"/>
</dbReference>